<name>A0A0F9R016_9ZZZZ</name>
<reference evidence="1" key="1">
    <citation type="journal article" date="2015" name="Nature">
        <title>Complex archaea that bridge the gap between prokaryotes and eukaryotes.</title>
        <authorList>
            <person name="Spang A."/>
            <person name="Saw J.H."/>
            <person name="Jorgensen S.L."/>
            <person name="Zaremba-Niedzwiedzka K."/>
            <person name="Martijn J."/>
            <person name="Lind A.E."/>
            <person name="van Eijk R."/>
            <person name="Schleper C."/>
            <person name="Guy L."/>
            <person name="Ettema T.J."/>
        </authorList>
    </citation>
    <scope>NUCLEOTIDE SEQUENCE</scope>
</reference>
<evidence type="ECO:0000313" key="1">
    <source>
        <dbReference type="EMBL" id="KKN42512.1"/>
    </source>
</evidence>
<sequence length="76" mass="8452">MAKRIIVAKLTHDGKEYVGKREVKLYDGDDVQTDDANVGMTLRVQRQIRDALKVKYGIKSITSGGEAKDLSEIESV</sequence>
<proteinExistence type="predicted"/>
<gene>
    <name evidence="1" type="ORF">LCGC14_0712730</name>
</gene>
<dbReference type="AlphaFoldDB" id="A0A0F9R016"/>
<organism evidence="1">
    <name type="scientific">marine sediment metagenome</name>
    <dbReference type="NCBI Taxonomy" id="412755"/>
    <lineage>
        <taxon>unclassified sequences</taxon>
        <taxon>metagenomes</taxon>
        <taxon>ecological metagenomes</taxon>
    </lineage>
</organism>
<dbReference type="EMBL" id="LAZR01001576">
    <property type="protein sequence ID" value="KKN42512.1"/>
    <property type="molecule type" value="Genomic_DNA"/>
</dbReference>
<protein>
    <submittedName>
        <fullName evidence="1">Uncharacterized protein</fullName>
    </submittedName>
</protein>
<comment type="caution">
    <text evidence="1">The sequence shown here is derived from an EMBL/GenBank/DDBJ whole genome shotgun (WGS) entry which is preliminary data.</text>
</comment>
<accession>A0A0F9R016</accession>